<keyword evidence="1" id="KW-0238">DNA-binding</keyword>
<dbReference type="GO" id="GO:0003677">
    <property type="term" value="F:DNA binding"/>
    <property type="evidence" value="ECO:0007669"/>
    <property type="project" value="UniProtKB-KW"/>
</dbReference>
<sequence>MSAGSSRVAGACAVFLAFAREVFIWPNVASKDLHLLTTRQLGTEHLSPREEDVLRLLVRQH</sequence>
<evidence type="ECO:0000313" key="1">
    <source>
        <dbReference type="EMBL" id="MBB5293255.1"/>
    </source>
</evidence>
<accession>A0ABR6MMT3</accession>
<organism evidence="1 2">
    <name type="scientific">Deinococcus metallilatus</name>
    <dbReference type="NCBI Taxonomy" id="1211322"/>
    <lineage>
        <taxon>Bacteria</taxon>
        <taxon>Thermotogati</taxon>
        <taxon>Deinococcota</taxon>
        <taxon>Deinococci</taxon>
        <taxon>Deinococcales</taxon>
        <taxon>Deinococcaceae</taxon>
        <taxon>Deinococcus</taxon>
    </lineage>
</organism>
<keyword evidence="2" id="KW-1185">Reference proteome</keyword>
<evidence type="ECO:0000313" key="2">
    <source>
        <dbReference type="Proteomes" id="UP000536909"/>
    </source>
</evidence>
<reference evidence="1 2" key="1">
    <citation type="submission" date="2020-08" db="EMBL/GenBank/DDBJ databases">
        <title>Genomic Encyclopedia of Type Strains, Phase IV (KMG-IV): sequencing the most valuable type-strain genomes for metagenomic binning, comparative biology and taxonomic classification.</title>
        <authorList>
            <person name="Goeker M."/>
        </authorList>
    </citation>
    <scope>NUCLEOTIDE SEQUENCE [LARGE SCALE GENOMIC DNA]</scope>
    <source>
        <strain evidence="1 2">DSM 105434</strain>
    </source>
</reference>
<dbReference type="EMBL" id="JACHFV010000001">
    <property type="protein sequence ID" value="MBB5293255.1"/>
    <property type="molecule type" value="Genomic_DNA"/>
</dbReference>
<protein>
    <submittedName>
        <fullName evidence="1">DNA-binding NarL/FixJ family response regulator</fullName>
    </submittedName>
</protein>
<name>A0ABR6MMT3_9DEIO</name>
<gene>
    <name evidence="1" type="ORF">HNQ10_000068</name>
</gene>
<dbReference type="RefSeq" id="WP_184117625.1">
    <property type="nucleotide sequence ID" value="NZ_BSUI01000012.1"/>
</dbReference>
<comment type="caution">
    <text evidence="1">The sequence shown here is derived from an EMBL/GenBank/DDBJ whole genome shotgun (WGS) entry which is preliminary data.</text>
</comment>
<proteinExistence type="predicted"/>
<dbReference type="Proteomes" id="UP000536909">
    <property type="component" value="Unassembled WGS sequence"/>
</dbReference>